<dbReference type="Proteomes" id="UP000660729">
    <property type="component" value="Unassembled WGS sequence"/>
</dbReference>
<dbReference type="InterPro" id="IPR036188">
    <property type="entry name" value="FAD/NAD-bd_sf"/>
</dbReference>
<dbReference type="OrthoDB" id="269227at2759"/>
<dbReference type="Gene3D" id="3.30.560.10">
    <property type="entry name" value="Glucose Oxidase, domain 3"/>
    <property type="match status" value="1"/>
</dbReference>
<dbReference type="GO" id="GO:0044550">
    <property type="term" value="P:secondary metabolite biosynthetic process"/>
    <property type="evidence" value="ECO:0007669"/>
    <property type="project" value="TreeGrafter"/>
</dbReference>
<evidence type="ECO:0000256" key="1">
    <source>
        <dbReference type="ARBA" id="ARBA00010790"/>
    </source>
</evidence>
<reference evidence="5" key="1">
    <citation type="submission" date="2020-04" db="EMBL/GenBank/DDBJ databases">
        <title>Draft genome resource of the tomato pathogen Pseudocercospora fuligena.</title>
        <authorList>
            <person name="Zaccaron A."/>
        </authorList>
    </citation>
    <scope>NUCLEOTIDE SEQUENCE</scope>
    <source>
        <strain evidence="5">PF001</strain>
    </source>
</reference>
<dbReference type="InterPro" id="IPR007867">
    <property type="entry name" value="GMC_OxRtase_C"/>
</dbReference>
<gene>
    <name evidence="5" type="ORF">HII31_05500</name>
</gene>
<dbReference type="PIRSF" id="PIRSF000137">
    <property type="entry name" value="Alcohol_oxidase"/>
    <property type="match status" value="1"/>
</dbReference>
<dbReference type="GO" id="GO:0050660">
    <property type="term" value="F:flavin adenine dinucleotide binding"/>
    <property type="evidence" value="ECO:0007669"/>
    <property type="project" value="InterPro"/>
</dbReference>
<dbReference type="AlphaFoldDB" id="A0A8H6RIM0"/>
<dbReference type="PANTHER" id="PTHR11552:SF115">
    <property type="entry name" value="DEHYDROGENASE XPTC-RELATED"/>
    <property type="match status" value="1"/>
</dbReference>
<evidence type="ECO:0000313" key="6">
    <source>
        <dbReference type="Proteomes" id="UP000660729"/>
    </source>
</evidence>
<keyword evidence="3" id="KW-0732">Signal</keyword>
<dbReference type="Pfam" id="PF00732">
    <property type="entry name" value="GMC_oxred_N"/>
    <property type="match status" value="1"/>
</dbReference>
<dbReference type="InterPro" id="IPR000172">
    <property type="entry name" value="GMC_OxRdtase_N"/>
</dbReference>
<protein>
    <submittedName>
        <fullName evidence="5">Dehydrogenase xptC</fullName>
    </submittedName>
</protein>
<name>A0A8H6RIM0_9PEZI</name>
<comment type="cofactor">
    <cofactor evidence="2">
        <name>FAD</name>
        <dbReference type="ChEBI" id="CHEBI:57692"/>
    </cofactor>
</comment>
<dbReference type="Pfam" id="PF05199">
    <property type="entry name" value="GMC_oxred_C"/>
    <property type="match status" value="1"/>
</dbReference>
<sequence length="648" mass="70551">MYLKPLIIASIPTLLLHVAATPPDFSSYGFPGAPGDDRFKPQYDFCIVGGGTAGLVLSNRLSESGKHTVITFEAGGPPTDAATYKTAGGNQFVLNGGWSPIDYNFQTAPQTSMNNRTFAYHRGRALGGSSSTNGLYYGMGSASVYDSWEMEGNPGWNWKNIQTAAKRVRDRMLIVKSSADEWQGTIFVGNPNHTNDATYMTWDPNAYGTQGPLKIGFQGKVVASNPSFMKALEAINVTVVKDQNSGSPVGIKQGTMTLDENWHRSSSYDSYYMAARNRTNLVVLPRAIVARIIFDTKVEMTYSTTNASSDVHAVGVTFIDNESGVFHNVSCTKEVTLAAGAFHSPFILKQSGIGPVEELERYGINVVVPNENVGEHMQDHTAFSVIHAVKPEFASIASTTDMVNDFTVLNQEQKAFYAGGESAWNSKWSAPSGCTNGFQEIPNAELESFGAGDIVKHNLTNQAQNEILYESIWYPQSFTKYGQPLPNTSYISVTVSNLAALSRGTVKIGSNSELSDSVIDPNYLADPADQAMAVQGVKYLRKIMEHPEMKKWSDGEVSPGTGIQSDEDLLEYAKTTMVPNWHASSTCRMLPKEKGGVVDSHLRVYGTTGLRVCDVSTFGRLPDVNLVGPVYAVAEYGAEIIRTDHGDW</sequence>
<feature type="chain" id="PRO_5034203514" evidence="3">
    <location>
        <begin position="21"/>
        <end position="648"/>
    </location>
</feature>
<dbReference type="GO" id="GO:0016614">
    <property type="term" value="F:oxidoreductase activity, acting on CH-OH group of donors"/>
    <property type="evidence" value="ECO:0007669"/>
    <property type="project" value="InterPro"/>
</dbReference>
<dbReference type="SUPFAM" id="SSF51905">
    <property type="entry name" value="FAD/NAD(P)-binding domain"/>
    <property type="match status" value="1"/>
</dbReference>
<keyword evidence="2" id="KW-0285">Flavoprotein</keyword>
<feature type="signal peptide" evidence="3">
    <location>
        <begin position="1"/>
        <end position="20"/>
    </location>
</feature>
<dbReference type="PANTHER" id="PTHR11552">
    <property type="entry name" value="GLUCOSE-METHANOL-CHOLINE GMC OXIDOREDUCTASE"/>
    <property type="match status" value="1"/>
</dbReference>
<keyword evidence="2" id="KW-0274">FAD</keyword>
<evidence type="ECO:0000256" key="2">
    <source>
        <dbReference type="PIRSR" id="PIRSR000137-2"/>
    </source>
</evidence>
<feature type="domain" description="Glucose-methanol-choline oxidoreductase N-terminal" evidence="4">
    <location>
        <begin position="340"/>
        <end position="354"/>
    </location>
</feature>
<evidence type="ECO:0000256" key="3">
    <source>
        <dbReference type="SAM" id="SignalP"/>
    </source>
</evidence>
<dbReference type="Gene3D" id="3.50.50.60">
    <property type="entry name" value="FAD/NAD(P)-binding domain"/>
    <property type="match status" value="1"/>
</dbReference>
<evidence type="ECO:0000313" key="5">
    <source>
        <dbReference type="EMBL" id="KAF7193156.1"/>
    </source>
</evidence>
<keyword evidence="6" id="KW-1185">Reference proteome</keyword>
<organism evidence="5 6">
    <name type="scientific">Pseudocercospora fuligena</name>
    <dbReference type="NCBI Taxonomy" id="685502"/>
    <lineage>
        <taxon>Eukaryota</taxon>
        <taxon>Fungi</taxon>
        <taxon>Dikarya</taxon>
        <taxon>Ascomycota</taxon>
        <taxon>Pezizomycotina</taxon>
        <taxon>Dothideomycetes</taxon>
        <taxon>Dothideomycetidae</taxon>
        <taxon>Mycosphaerellales</taxon>
        <taxon>Mycosphaerellaceae</taxon>
        <taxon>Pseudocercospora</taxon>
    </lineage>
</organism>
<dbReference type="PROSITE" id="PS00624">
    <property type="entry name" value="GMC_OXRED_2"/>
    <property type="match status" value="1"/>
</dbReference>
<feature type="binding site" evidence="2">
    <location>
        <begin position="581"/>
        <end position="582"/>
    </location>
    <ligand>
        <name>FAD</name>
        <dbReference type="ChEBI" id="CHEBI:57692"/>
    </ligand>
</feature>
<accession>A0A8H6RIM0</accession>
<comment type="caution">
    <text evidence="5">The sequence shown here is derived from an EMBL/GenBank/DDBJ whole genome shotgun (WGS) entry which is preliminary data.</text>
</comment>
<feature type="binding site" evidence="2">
    <location>
        <position position="289"/>
    </location>
    <ligand>
        <name>FAD</name>
        <dbReference type="ChEBI" id="CHEBI:57692"/>
    </ligand>
</feature>
<proteinExistence type="inferred from homology"/>
<evidence type="ECO:0000259" key="4">
    <source>
        <dbReference type="PROSITE" id="PS00624"/>
    </source>
</evidence>
<dbReference type="InterPro" id="IPR012132">
    <property type="entry name" value="GMC_OxRdtase"/>
</dbReference>
<dbReference type="SUPFAM" id="SSF54373">
    <property type="entry name" value="FAD-linked reductases, C-terminal domain"/>
    <property type="match status" value="1"/>
</dbReference>
<dbReference type="EMBL" id="JABCIY010000092">
    <property type="protein sequence ID" value="KAF7193156.1"/>
    <property type="molecule type" value="Genomic_DNA"/>
</dbReference>
<comment type="similarity">
    <text evidence="1">Belongs to the GMC oxidoreductase family.</text>
</comment>